<feature type="region of interest" description="Disordered" evidence="21">
    <location>
        <begin position="59"/>
        <end position="91"/>
    </location>
</feature>
<evidence type="ECO:0000256" key="21">
    <source>
        <dbReference type="SAM" id="MobiDB-lite"/>
    </source>
</evidence>
<dbReference type="SUPFAM" id="SSF52540">
    <property type="entry name" value="P-loop containing nucleoside triphosphate hydrolases"/>
    <property type="match status" value="1"/>
</dbReference>
<dbReference type="InterPro" id="IPR041679">
    <property type="entry name" value="DNA2/NAM7-like_C"/>
</dbReference>
<feature type="domain" description="DNA2/NAM7 helicase helicase" evidence="23">
    <location>
        <begin position="1552"/>
        <end position="1628"/>
    </location>
</feature>
<evidence type="ECO:0000313" key="25">
    <source>
        <dbReference type="EMBL" id="KAL3790472.1"/>
    </source>
</evidence>
<dbReference type="InterPro" id="IPR027417">
    <property type="entry name" value="P-loop_NTPase"/>
</dbReference>
<dbReference type="GO" id="GO:0006281">
    <property type="term" value="P:DNA repair"/>
    <property type="evidence" value="ECO:0007669"/>
    <property type="project" value="UniProtKB-KW"/>
</dbReference>
<evidence type="ECO:0000259" key="23">
    <source>
        <dbReference type="Pfam" id="PF13086"/>
    </source>
</evidence>
<keyword evidence="12" id="KW-0347">Helicase</keyword>
<feature type="compositionally biased region" description="Low complexity" evidence="21">
    <location>
        <begin position="192"/>
        <end position="214"/>
    </location>
</feature>
<evidence type="ECO:0000256" key="20">
    <source>
        <dbReference type="ARBA" id="ARBA00047995"/>
    </source>
</evidence>
<dbReference type="GO" id="GO:0046872">
    <property type="term" value="F:metal ion binding"/>
    <property type="evidence" value="ECO:0007669"/>
    <property type="project" value="UniProtKB-KW"/>
</dbReference>
<dbReference type="CDD" id="cd18808">
    <property type="entry name" value="SF1_C_Upf1"/>
    <property type="match status" value="1"/>
</dbReference>
<keyword evidence="15" id="KW-0411">Iron-sulfur</keyword>
<dbReference type="InterPro" id="IPR014808">
    <property type="entry name" value="DNA_replication_fac_Dna2_N"/>
</dbReference>
<evidence type="ECO:0000256" key="6">
    <source>
        <dbReference type="ARBA" id="ARBA00022705"/>
    </source>
</evidence>
<feature type="compositionally biased region" description="Acidic residues" evidence="21">
    <location>
        <begin position="66"/>
        <end position="78"/>
    </location>
</feature>
<dbReference type="InterPro" id="IPR011604">
    <property type="entry name" value="PDDEXK-like_dom_sf"/>
</dbReference>
<evidence type="ECO:0000259" key="24">
    <source>
        <dbReference type="Pfam" id="PF13087"/>
    </source>
</evidence>
<name>A0ABD3PRH0_9STRA</name>
<comment type="similarity">
    <text evidence="3">Belongs to the DNA2/NAM7 helicase family.</text>
</comment>
<dbReference type="Gene3D" id="3.40.50.300">
    <property type="entry name" value="P-loop containing nucleotide triphosphate hydrolases"/>
    <property type="match status" value="3"/>
</dbReference>
<sequence length="1923" mass="211967">MKPSPNPTHLTNATKPSTSPASREKGDDPSSDEDSIKLVWQDDAGTDLRSLFAKDMMTMTQQIDGGETENDSEDDGNGELDCRKSAVGSKKSNLLDEIECKQKSDGTADSCTKKVIALTHKTAKANKHKQRKKSLPQNIKIGENLTPPPNDLSARTNALHSADTPATISKLKRRRRSTRNTGLAPVMSESDPSSGPVASASTGAAPSSSCTAGSIEKRQKLSASQEVDRVFNFLGLPETHQRQTLESVQELQSQPMHHSTSSALKALSSMDHSVTSSPMKQMNLFSGISSVRVTTQVINNSELSRPAQQLRQNRQVKSLEERQKLKLPPLRPNVGNYRTRVAGKENETNNTHVNHSKEMKTETRDAEDLFKAVELGLDCVANRNDDEKCVSIVPLPAAGATAAEMSNKQALSNIRCNSSMGVSTSKKDHALSLKRRLVVPEANKYDAGVQRNQNFCSSSGVSNTNAGQAYPTVVSKPGLRTDDSDRINHGSECDVNSFCRNSAEHRIHNTPNQINQYGTTKTEETDSELGMDDDWNEEDIAAIDRTVALTQSKAQNGIVSNINRFEDEFGDDDDELLAAIDLSGAVAQSYANENIGSNVCEDNHNAATASNVALTNTSEFSDDDFADFDFDAIDSTVAQHQMQLSAQTRHMIPTHNRRSQVANDALSFTRYVITSIDENLDTRTKSLGVALQSGEETKAKYTDEFQRLREYQHNESVSSVDGTTSVTGYIHLRGIWYYTKCLQGDVIHLISISGQYATDVTALPVILDSKSSLNESNYHDDLILVIHPDELITPTLISEAVKCPRLSVLQSRLGSTGLSARSAVIGTLRHDLFERCLQEQNASLQSAALYTRQIIRDHAETLVGCGITDQQEAFSAVMKTLPQIQKFLRAYTSWDASKTGQMKSTNNYALSKDSILKGEFASSDTLFSIKEIYSIEEMTMCPELGLKGFVDATVVAQTKPLIPEKTTMSSASHGMSLMPLELKTGHSQSIKSNHSAQLAVYTMLLRSRYGTSSANNIENTSVDVVGLEIGAACSGVLLYLNDESFHAIHVNPTLEDLKQLIGQRNDVACDALRAARPRGITIEYKEDGRVYDTRSRQEKNGEYRAIIHQPPPSVLPPLNPKVSECEKCYKSRECMMYASSSTDSNVQFDTDHRRLAQHFTSHLNGADLDYFRKWDRLIDLERHAHSNGNITKSWLRRSNEKERMDGNSISSLILDLSSLTQIEGQKSGPSSKDHVALRFGRACDAENKIPLHSLNVEVGNFVLLSTDSTLFSTKMHSQHRFHSAQQGKHKMHLSRGFVAQIREQDIDVSVSKNDIVHIKRCIDSSTERLKFRLDKDELSNGTGLLFQNLVNFLTLDIPAFSTESMAQTPSKTKSMTCNTEDSRRRRRLQSCITQLYPPPRFEQLSACSLFESTSFTSEVAGCDLNTLRKEFGSLNCGQKEAILKVVSAKDFALIQGLPGTGKSATVSFLTRLLVARGKRVLLTSYTHSAVDNLLLKLFDSGLSSVISNSFNLLSPIVRIGREASCHPRVHSVLAQNIACMAERASSTSGQIDTPNVDFLHKVVSSAKIVGVTALTAPRSPLLSGQHFDFVIVDEAGQINQPACLGAITSAEKFVLVGDHMQLPPLTRSQVAEQAGFGVSMLSHLAEGFPDSVAKLTTQVRIKLCLRWNSANPNMFRHKISSCSPLVFFKYRMHEDIQHLSNIIAYDGLLKCGNETVKHSLLQLKHFPLNQQHMINSVDQTWINHAIAPANPVVFIDTDGLRSSWQNHNHSIFKGLESDGPVNTVEAAITERLVVAFSSAGLDASSVGVITPFRSQLRVLNDSITIRSSINDGLELGTVDIFQGRDKETIILSLVRSNSEGKAGRLLQDFRRLNVAFSRAKRKIVIVGSFSTLYAGSDVIRPVLDSIRQRNWIHRISYLSINDE</sequence>
<dbReference type="GO" id="GO:0051539">
    <property type="term" value="F:4 iron, 4 sulfur cluster binding"/>
    <property type="evidence" value="ECO:0007669"/>
    <property type="project" value="UniProtKB-KW"/>
</dbReference>
<keyword evidence="19" id="KW-0511">Multifunctional enzyme</keyword>
<feature type="domain" description="DNA2/NAM7 helicase-like C-terminal" evidence="24">
    <location>
        <begin position="1688"/>
        <end position="1888"/>
    </location>
</feature>
<keyword evidence="5" id="KW-0004">4Fe-4S</keyword>
<dbReference type="Pfam" id="PF13087">
    <property type="entry name" value="AAA_12"/>
    <property type="match status" value="1"/>
</dbReference>
<feature type="domain" description="DNA replication factor Dna2 N-terminal" evidence="22">
    <location>
        <begin position="725"/>
        <end position="954"/>
    </location>
</feature>
<dbReference type="EC" id="3.6.4.12" evidence="4"/>
<keyword evidence="8" id="KW-0479">Metal-binding</keyword>
<keyword evidence="17" id="KW-0234">DNA repair</keyword>
<keyword evidence="9" id="KW-0547">Nucleotide-binding</keyword>
<dbReference type="GO" id="GO:0005634">
    <property type="term" value="C:nucleus"/>
    <property type="evidence" value="ECO:0007669"/>
    <property type="project" value="UniProtKB-SubCell"/>
</dbReference>
<evidence type="ECO:0000256" key="2">
    <source>
        <dbReference type="ARBA" id="ARBA00004123"/>
    </source>
</evidence>
<keyword evidence="26" id="KW-1185">Reference proteome</keyword>
<keyword evidence="14" id="KW-0408">Iron</keyword>
<dbReference type="InterPro" id="IPR041677">
    <property type="entry name" value="DNA2/NAM7_AAA_11"/>
</dbReference>
<dbReference type="Gene3D" id="3.90.320.10">
    <property type="match status" value="1"/>
</dbReference>
<dbReference type="GO" id="GO:0003678">
    <property type="term" value="F:DNA helicase activity"/>
    <property type="evidence" value="ECO:0007669"/>
    <property type="project" value="UniProtKB-EC"/>
</dbReference>
<dbReference type="Pfam" id="PF08696">
    <property type="entry name" value="Dna2"/>
    <property type="match status" value="1"/>
</dbReference>
<keyword evidence="11" id="KW-0378">Hydrolase</keyword>
<feature type="domain" description="DNA2/NAM7 helicase helicase" evidence="23">
    <location>
        <begin position="1434"/>
        <end position="1535"/>
    </location>
</feature>
<evidence type="ECO:0000256" key="11">
    <source>
        <dbReference type="ARBA" id="ARBA00022801"/>
    </source>
</evidence>
<evidence type="ECO:0000256" key="3">
    <source>
        <dbReference type="ARBA" id="ARBA00007913"/>
    </source>
</evidence>
<keyword evidence="18" id="KW-0539">Nucleus</keyword>
<evidence type="ECO:0000256" key="19">
    <source>
        <dbReference type="ARBA" id="ARBA00023268"/>
    </source>
</evidence>
<evidence type="ECO:0000256" key="1">
    <source>
        <dbReference type="ARBA" id="ARBA00001966"/>
    </source>
</evidence>
<evidence type="ECO:0000256" key="7">
    <source>
        <dbReference type="ARBA" id="ARBA00022722"/>
    </source>
</evidence>
<evidence type="ECO:0000256" key="8">
    <source>
        <dbReference type="ARBA" id="ARBA00022723"/>
    </source>
</evidence>
<feature type="compositionally biased region" description="Basic residues" evidence="21">
    <location>
        <begin position="122"/>
        <end position="134"/>
    </location>
</feature>
<comment type="cofactor">
    <cofactor evidence="1">
        <name>[4Fe-4S] cluster</name>
        <dbReference type="ChEBI" id="CHEBI:49883"/>
    </cofactor>
</comment>
<dbReference type="Proteomes" id="UP001516023">
    <property type="component" value="Unassembled WGS sequence"/>
</dbReference>
<comment type="caution">
    <text evidence="25">The sequence shown here is derived from an EMBL/GenBank/DDBJ whole genome shotgun (WGS) entry which is preliminary data.</text>
</comment>
<protein>
    <recommendedName>
        <fullName evidence="4">DNA helicase</fullName>
        <ecNumber evidence="4">3.6.4.12</ecNumber>
    </recommendedName>
</protein>
<evidence type="ECO:0000313" key="26">
    <source>
        <dbReference type="Proteomes" id="UP001516023"/>
    </source>
</evidence>
<feature type="region of interest" description="Disordered" evidence="21">
    <location>
        <begin position="512"/>
        <end position="531"/>
    </location>
</feature>
<organism evidence="25 26">
    <name type="scientific">Cyclotella cryptica</name>
    <dbReference type="NCBI Taxonomy" id="29204"/>
    <lineage>
        <taxon>Eukaryota</taxon>
        <taxon>Sar</taxon>
        <taxon>Stramenopiles</taxon>
        <taxon>Ochrophyta</taxon>
        <taxon>Bacillariophyta</taxon>
        <taxon>Coscinodiscophyceae</taxon>
        <taxon>Thalassiosirophycidae</taxon>
        <taxon>Stephanodiscales</taxon>
        <taxon>Stephanodiscaceae</taxon>
        <taxon>Cyclotella</taxon>
    </lineage>
</organism>
<feature type="compositionally biased region" description="Polar residues" evidence="21">
    <location>
        <begin position="7"/>
        <end position="21"/>
    </location>
</feature>
<dbReference type="GO" id="GO:0004518">
    <property type="term" value="F:nuclease activity"/>
    <property type="evidence" value="ECO:0007669"/>
    <property type="project" value="UniProtKB-KW"/>
</dbReference>
<dbReference type="EMBL" id="JABMIG020000127">
    <property type="protein sequence ID" value="KAL3790472.1"/>
    <property type="molecule type" value="Genomic_DNA"/>
</dbReference>
<dbReference type="GO" id="GO:0003677">
    <property type="term" value="F:DNA binding"/>
    <property type="evidence" value="ECO:0007669"/>
    <property type="project" value="UniProtKB-KW"/>
</dbReference>
<evidence type="ECO:0000256" key="15">
    <source>
        <dbReference type="ARBA" id="ARBA00023014"/>
    </source>
</evidence>
<keyword evidence="6" id="KW-0235">DNA replication</keyword>
<dbReference type="GO" id="GO:0006260">
    <property type="term" value="P:DNA replication"/>
    <property type="evidence" value="ECO:0007669"/>
    <property type="project" value="UniProtKB-KW"/>
</dbReference>
<dbReference type="Pfam" id="PF13086">
    <property type="entry name" value="AAA_11"/>
    <property type="match status" value="2"/>
</dbReference>
<keyword evidence="10" id="KW-0227">DNA damage</keyword>
<dbReference type="InterPro" id="IPR047187">
    <property type="entry name" value="SF1_C_Upf1"/>
</dbReference>
<dbReference type="GO" id="GO:0016787">
    <property type="term" value="F:hydrolase activity"/>
    <property type="evidence" value="ECO:0007669"/>
    <property type="project" value="UniProtKB-KW"/>
</dbReference>
<evidence type="ECO:0000256" key="9">
    <source>
        <dbReference type="ARBA" id="ARBA00022741"/>
    </source>
</evidence>
<keyword evidence="7" id="KW-0540">Nuclease</keyword>
<evidence type="ECO:0000256" key="16">
    <source>
        <dbReference type="ARBA" id="ARBA00023125"/>
    </source>
</evidence>
<feature type="compositionally biased region" description="Polar residues" evidence="21">
    <location>
        <begin position="153"/>
        <end position="167"/>
    </location>
</feature>
<evidence type="ECO:0000259" key="22">
    <source>
        <dbReference type="Pfam" id="PF08696"/>
    </source>
</evidence>
<gene>
    <name evidence="25" type="ORF">HJC23_012028</name>
</gene>
<keyword evidence="13" id="KW-0067">ATP-binding</keyword>
<dbReference type="InterPro" id="IPR045055">
    <property type="entry name" value="DNA2/NAM7-like"/>
</dbReference>
<comment type="catalytic activity">
    <reaction evidence="20">
        <text>ATP + H2O = ADP + phosphate + H(+)</text>
        <dbReference type="Rhea" id="RHEA:13065"/>
        <dbReference type="ChEBI" id="CHEBI:15377"/>
        <dbReference type="ChEBI" id="CHEBI:15378"/>
        <dbReference type="ChEBI" id="CHEBI:30616"/>
        <dbReference type="ChEBI" id="CHEBI:43474"/>
        <dbReference type="ChEBI" id="CHEBI:456216"/>
        <dbReference type="EC" id="3.6.4.12"/>
    </reaction>
</comment>
<reference evidence="25 26" key="1">
    <citation type="journal article" date="2020" name="G3 (Bethesda)">
        <title>Improved Reference Genome for Cyclotella cryptica CCMP332, a Model for Cell Wall Morphogenesis, Salinity Adaptation, and Lipid Production in Diatoms (Bacillariophyta).</title>
        <authorList>
            <person name="Roberts W.R."/>
            <person name="Downey K.M."/>
            <person name="Ruck E.C."/>
            <person name="Traller J.C."/>
            <person name="Alverson A.J."/>
        </authorList>
    </citation>
    <scope>NUCLEOTIDE SEQUENCE [LARGE SCALE GENOMIC DNA]</scope>
    <source>
        <strain evidence="25 26">CCMP332</strain>
    </source>
</reference>
<evidence type="ECO:0000256" key="10">
    <source>
        <dbReference type="ARBA" id="ARBA00022763"/>
    </source>
</evidence>
<feature type="region of interest" description="Disordered" evidence="21">
    <location>
        <begin position="122"/>
        <end position="222"/>
    </location>
</feature>
<dbReference type="PANTHER" id="PTHR10887:SF433">
    <property type="entry name" value="DNA REPLICATION ATP-DEPENDENT HELICASE_NUCLEASE DNA2"/>
    <property type="match status" value="1"/>
</dbReference>
<keyword evidence="16" id="KW-0238">DNA-binding</keyword>
<evidence type="ECO:0000256" key="12">
    <source>
        <dbReference type="ARBA" id="ARBA00022806"/>
    </source>
</evidence>
<evidence type="ECO:0000256" key="18">
    <source>
        <dbReference type="ARBA" id="ARBA00023242"/>
    </source>
</evidence>
<proteinExistence type="inferred from homology"/>
<feature type="region of interest" description="Disordered" evidence="21">
    <location>
        <begin position="1"/>
        <end position="42"/>
    </location>
</feature>
<evidence type="ECO:0000256" key="17">
    <source>
        <dbReference type="ARBA" id="ARBA00023204"/>
    </source>
</evidence>
<evidence type="ECO:0000256" key="14">
    <source>
        <dbReference type="ARBA" id="ARBA00023004"/>
    </source>
</evidence>
<evidence type="ECO:0000256" key="13">
    <source>
        <dbReference type="ARBA" id="ARBA00022840"/>
    </source>
</evidence>
<accession>A0ABD3PRH0</accession>
<evidence type="ECO:0000256" key="4">
    <source>
        <dbReference type="ARBA" id="ARBA00012551"/>
    </source>
</evidence>
<dbReference type="PANTHER" id="PTHR10887">
    <property type="entry name" value="DNA2/NAM7 HELICASE FAMILY"/>
    <property type="match status" value="1"/>
</dbReference>
<comment type="subcellular location">
    <subcellularLocation>
        <location evidence="2">Nucleus</location>
    </subcellularLocation>
</comment>
<dbReference type="GO" id="GO:0005524">
    <property type="term" value="F:ATP binding"/>
    <property type="evidence" value="ECO:0007669"/>
    <property type="project" value="UniProtKB-KW"/>
</dbReference>
<evidence type="ECO:0000256" key="5">
    <source>
        <dbReference type="ARBA" id="ARBA00022485"/>
    </source>
</evidence>